<proteinExistence type="predicted"/>
<dbReference type="EMBL" id="MHCT01000017">
    <property type="protein sequence ID" value="OGY25956.1"/>
    <property type="molecule type" value="Genomic_DNA"/>
</dbReference>
<feature type="transmembrane region" description="Helical" evidence="2">
    <location>
        <begin position="86"/>
        <end position="107"/>
    </location>
</feature>
<feature type="compositionally biased region" description="Low complexity" evidence="1">
    <location>
        <begin position="27"/>
        <end position="37"/>
    </location>
</feature>
<evidence type="ECO:0000313" key="4">
    <source>
        <dbReference type="Proteomes" id="UP000177588"/>
    </source>
</evidence>
<feature type="region of interest" description="Disordered" evidence="1">
    <location>
        <begin position="1"/>
        <end position="61"/>
    </location>
</feature>
<comment type="caution">
    <text evidence="3">The sequence shown here is derived from an EMBL/GenBank/DDBJ whole genome shotgun (WGS) entry which is preliminary data.</text>
</comment>
<evidence type="ECO:0000313" key="3">
    <source>
        <dbReference type="EMBL" id="OGY25956.1"/>
    </source>
</evidence>
<sequence length="190" mass="20599">MPDENQPANPASAVPNLAPSTPPTGTAPPGGTNNPIAATPPPPTAVGGAQGNTSGQGSGAVVPEEVKGWSWGAFFLNWIWGIGNSVWVGLLALVPYVGFIMSIVLGIKGREWAWQAKHWESVEQFKKTQHKWDLWGIIVVLVLIPVTIAILIIIVIVAINPAQRIKEAQEREQQLEQQKEPSQVKFQFDE</sequence>
<dbReference type="AlphaFoldDB" id="A0A1G1WE30"/>
<dbReference type="Proteomes" id="UP000177588">
    <property type="component" value="Unassembled WGS sequence"/>
</dbReference>
<keyword evidence="2" id="KW-0812">Transmembrane</keyword>
<keyword evidence="2" id="KW-0472">Membrane</keyword>
<protein>
    <submittedName>
        <fullName evidence="3">Uncharacterized protein</fullName>
    </submittedName>
</protein>
<gene>
    <name evidence="3" type="ORF">A2Z24_02455</name>
</gene>
<name>A0A1G1WE30_9BACT</name>
<evidence type="ECO:0000256" key="2">
    <source>
        <dbReference type="SAM" id="Phobius"/>
    </source>
</evidence>
<feature type="transmembrane region" description="Helical" evidence="2">
    <location>
        <begin position="134"/>
        <end position="159"/>
    </location>
</feature>
<feature type="compositionally biased region" description="Gly residues" evidence="1">
    <location>
        <begin position="48"/>
        <end position="58"/>
    </location>
</feature>
<feature type="compositionally biased region" description="Basic and acidic residues" evidence="1">
    <location>
        <begin position="170"/>
        <end position="179"/>
    </location>
</feature>
<reference evidence="3 4" key="1">
    <citation type="journal article" date="2016" name="Nat. Commun.">
        <title>Thousands of microbial genomes shed light on interconnected biogeochemical processes in an aquifer system.</title>
        <authorList>
            <person name="Anantharaman K."/>
            <person name="Brown C.T."/>
            <person name="Hug L.A."/>
            <person name="Sharon I."/>
            <person name="Castelle C.J."/>
            <person name="Probst A.J."/>
            <person name="Thomas B.C."/>
            <person name="Singh A."/>
            <person name="Wilkins M.J."/>
            <person name="Karaoz U."/>
            <person name="Brodie E.L."/>
            <person name="Williams K.H."/>
            <person name="Hubbard S.S."/>
            <person name="Banfield J.F."/>
        </authorList>
    </citation>
    <scope>NUCLEOTIDE SEQUENCE [LARGE SCALE GENOMIC DNA]</scope>
</reference>
<keyword evidence="2" id="KW-1133">Transmembrane helix</keyword>
<feature type="region of interest" description="Disordered" evidence="1">
    <location>
        <begin position="170"/>
        <end position="190"/>
    </location>
</feature>
<accession>A0A1G1WE30</accession>
<organism evidence="3 4">
    <name type="scientific">Candidatus Woykebacteria bacterium RBG_16_44_10</name>
    <dbReference type="NCBI Taxonomy" id="1802597"/>
    <lineage>
        <taxon>Bacteria</taxon>
        <taxon>Candidatus Woykeibacteriota</taxon>
    </lineage>
</organism>
<dbReference type="STRING" id="1802597.A2Z24_02455"/>
<evidence type="ECO:0000256" key="1">
    <source>
        <dbReference type="SAM" id="MobiDB-lite"/>
    </source>
</evidence>